<dbReference type="EMBL" id="EQ977036">
    <property type="protein sequence ID" value="EEF26555.1"/>
    <property type="molecule type" value="Genomic_DNA"/>
</dbReference>
<evidence type="ECO:0000256" key="1">
    <source>
        <dbReference type="SAM" id="MobiDB-lite"/>
    </source>
</evidence>
<name>B9TC59_RICCO</name>
<reference evidence="3" key="1">
    <citation type="submission" date="2008-10" db="EMBL/GenBank/DDBJ databases">
        <authorList>
            <person name="Chan A."/>
            <person name="Puiu D."/>
            <person name="Melake A."/>
            <person name="Orvis J."/>
            <person name="Zhao Q."/>
            <person name="Wortman J."/>
            <person name="Utterback T."/>
            <person name="Rosovitz M.J."/>
            <person name="Inman J.M."/>
            <person name="Amedeo P."/>
            <person name="Schobel S."/>
            <person name="Galinsky K."/>
            <person name="Fraser C."/>
            <person name="Ravel J."/>
            <person name="Rabinowicz P."/>
        </authorList>
    </citation>
    <scope>NUCLEOTIDE SEQUENCE [LARGE SCALE GENOMIC DNA]</scope>
</reference>
<gene>
    <name evidence="3" type="ORF">RCOM_1968300</name>
    <name evidence="2" type="ORF">RCOM_2066340</name>
</gene>
<evidence type="ECO:0000313" key="4">
    <source>
        <dbReference type="Proteomes" id="UP000008311"/>
    </source>
</evidence>
<dbReference type="Proteomes" id="UP000008311">
    <property type="component" value="Unassembled WGS sequence"/>
</dbReference>
<organism evidence="4">
    <name type="scientific">Ricinus communis</name>
    <name type="common">Castor bean</name>
    <dbReference type="NCBI Taxonomy" id="3988"/>
    <lineage>
        <taxon>Eukaryota</taxon>
        <taxon>Viridiplantae</taxon>
        <taxon>Streptophyta</taxon>
        <taxon>Embryophyta</taxon>
        <taxon>Tracheophyta</taxon>
        <taxon>Spermatophyta</taxon>
        <taxon>Magnoliopsida</taxon>
        <taxon>eudicotyledons</taxon>
        <taxon>Gunneridae</taxon>
        <taxon>Pentapetalae</taxon>
        <taxon>rosids</taxon>
        <taxon>fabids</taxon>
        <taxon>Malpighiales</taxon>
        <taxon>Euphorbiaceae</taxon>
        <taxon>Acalyphoideae</taxon>
        <taxon>Acalypheae</taxon>
        <taxon>Ricinus</taxon>
    </lineage>
</organism>
<dbReference type="EMBL" id="EQ985700">
    <property type="protein sequence ID" value="EEF23533.1"/>
    <property type="molecule type" value="Genomic_DNA"/>
</dbReference>
<evidence type="ECO:0000313" key="3">
    <source>
        <dbReference type="EMBL" id="EEF26555.1"/>
    </source>
</evidence>
<evidence type="ECO:0000313" key="2">
    <source>
        <dbReference type="EMBL" id="EEF23533.1"/>
    </source>
</evidence>
<feature type="region of interest" description="Disordered" evidence="1">
    <location>
        <begin position="23"/>
        <end position="45"/>
    </location>
</feature>
<dbReference type="AlphaFoldDB" id="B9TC59"/>
<protein>
    <submittedName>
        <fullName evidence="3">Uncharacterized protein</fullName>
    </submittedName>
</protein>
<keyword evidence="4" id="KW-1185">Reference proteome</keyword>
<accession>B9TC59</accession>
<proteinExistence type="predicted"/>
<dbReference type="InParanoid" id="B9TC59"/>
<sequence length="86" mass="9381">MDSSSSKFGGVDTLARIRVTATREKSKGNCTRPGMDGGGGSTRSVKFRRKTVGSRWRPFFGPLQKEMRGRGVKLGRGFENRVGSCP</sequence>
<reference evidence="4" key="2">
    <citation type="journal article" date="2010" name="Nat. Biotechnol.">
        <title>Draft genome sequence of the oilseed species Ricinus communis.</title>
        <authorList>
            <person name="Chan A.P."/>
            <person name="Crabtree J."/>
            <person name="Zhao Q."/>
            <person name="Lorenzi H."/>
            <person name="Orvis J."/>
            <person name="Puiu D."/>
            <person name="Melake-Berhan A."/>
            <person name="Jones K.M."/>
            <person name="Redman J."/>
            <person name="Chen G."/>
            <person name="Cahoon E.B."/>
            <person name="Gedil M."/>
            <person name="Stanke M."/>
            <person name="Haas B.J."/>
            <person name="Wortman J.R."/>
            <person name="Fraser-Liggett C.M."/>
            <person name="Ravel J."/>
            <person name="Rabinowicz P.D."/>
        </authorList>
    </citation>
    <scope>NUCLEOTIDE SEQUENCE [LARGE SCALE GENOMIC DNA]</scope>
    <source>
        <strain evidence="4">cv. Hale</strain>
    </source>
</reference>